<dbReference type="AlphaFoldDB" id="K7MR57"/>
<evidence type="ECO:0000259" key="2">
    <source>
        <dbReference type="Pfam" id="PF25598"/>
    </source>
</evidence>
<dbReference type="Proteomes" id="UP000008827">
    <property type="component" value="Chromosome 18"/>
</dbReference>
<dbReference type="GO" id="GO:0005737">
    <property type="term" value="C:cytoplasm"/>
    <property type="evidence" value="ECO:0000318"/>
    <property type="project" value="GO_Central"/>
</dbReference>
<protein>
    <recommendedName>
        <fullName evidence="2">U-box domain-containing protein</fullName>
    </recommendedName>
</protein>
<dbReference type="Pfam" id="PF25598">
    <property type="entry name" value="ARM_PUB"/>
    <property type="match status" value="1"/>
</dbReference>
<dbReference type="PANTHER" id="PTHR23315">
    <property type="entry name" value="U BOX DOMAIN-CONTAINING"/>
    <property type="match status" value="1"/>
</dbReference>
<evidence type="ECO:0000313" key="3">
    <source>
        <dbReference type="EMBL" id="KRG98905.1"/>
    </source>
</evidence>
<dbReference type="SUPFAM" id="SSF48371">
    <property type="entry name" value="ARM repeat"/>
    <property type="match status" value="1"/>
</dbReference>
<dbReference type="InterPro" id="IPR011989">
    <property type="entry name" value="ARM-like"/>
</dbReference>
<dbReference type="HOGENOM" id="CLU_006348_2_2_1"/>
<dbReference type="EMBL" id="CM000851">
    <property type="protein sequence ID" value="KRG98905.1"/>
    <property type="molecule type" value="Genomic_DNA"/>
</dbReference>
<dbReference type="Gramene" id="KRG98905">
    <property type="protein sequence ID" value="KRG98905"/>
    <property type="gene ID" value="GLYMA_18G106100"/>
</dbReference>
<dbReference type="EnsemblPlants" id="KRG98905">
    <property type="protein sequence ID" value="KRG98905"/>
    <property type="gene ID" value="GLYMA_18G106100"/>
</dbReference>
<dbReference type="PaxDb" id="3847-GLYMA18G12632.1"/>
<evidence type="ECO:0000313" key="5">
    <source>
        <dbReference type="Proteomes" id="UP000008827"/>
    </source>
</evidence>
<evidence type="ECO:0000313" key="4">
    <source>
        <dbReference type="EnsemblPlants" id="KRG98905"/>
    </source>
</evidence>
<dbReference type="Gene3D" id="1.25.10.10">
    <property type="entry name" value="Leucine-rich Repeat Variant"/>
    <property type="match status" value="1"/>
</dbReference>
<keyword evidence="5" id="KW-1185">Reference proteome</keyword>
<dbReference type="InterPro" id="IPR058678">
    <property type="entry name" value="ARM_PUB"/>
</dbReference>
<organism evidence="3">
    <name type="scientific">Glycine max</name>
    <name type="common">Soybean</name>
    <name type="synonym">Glycine hispida</name>
    <dbReference type="NCBI Taxonomy" id="3847"/>
    <lineage>
        <taxon>Eukaryota</taxon>
        <taxon>Viridiplantae</taxon>
        <taxon>Streptophyta</taxon>
        <taxon>Embryophyta</taxon>
        <taxon>Tracheophyta</taxon>
        <taxon>Spermatophyta</taxon>
        <taxon>Magnoliopsida</taxon>
        <taxon>eudicotyledons</taxon>
        <taxon>Gunneridae</taxon>
        <taxon>Pentapetalae</taxon>
        <taxon>rosids</taxon>
        <taxon>fabids</taxon>
        <taxon>Fabales</taxon>
        <taxon>Fabaceae</taxon>
        <taxon>Papilionoideae</taxon>
        <taxon>50 kb inversion clade</taxon>
        <taxon>NPAAA clade</taxon>
        <taxon>indigoferoid/millettioid clade</taxon>
        <taxon>Phaseoleae</taxon>
        <taxon>Glycine</taxon>
        <taxon>Glycine subgen. Soja</taxon>
    </lineage>
</organism>
<feature type="domain" description="U-box" evidence="2">
    <location>
        <begin position="21"/>
        <end position="186"/>
    </location>
</feature>
<dbReference type="GO" id="GO:0005634">
    <property type="term" value="C:nucleus"/>
    <property type="evidence" value="ECO:0000318"/>
    <property type="project" value="GO_Central"/>
</dbReference>
<reference evidence="3" key="3">
    <citation type="submission" date="2018-07" db="EMBL/GenBank/DDBJ databases">
        <title>WGS assembly of Glycine max.</title>
        <authorList>
            <person name="Schmutz J."/>
            <person name="Cannon S."/>
            <person name="Schlueter J."/>
            <person name="Ma J."/>
            <person name="Mitros T."/>
            <person name="Nelson W."/>
            <person name="Hyten D."/>
            <person name="Song Q."/>
            <person name="Thelen J."/>
            <person name="Cheng J."/>
            <person name="Xu D."/>
            <person name="Hellsten U."/>
            <person name="May G."/>
            <person name="Yu Y."/>
            <person name="Sakurai T."/>
            <person name="Umezawa T."/>
            <person name="Bhattacharyya M."/>
            <person name="Sandhu D."/>
            <person name="Valliyodan B."/>
            <person name="Lindquist E."/>
            <person name="Peto M."/>
            <person name="Grant D."/>
            <person name="Shu S."/>
            <person name="Goodstein D."/>
            <person name="Barry K."/>
            <person name="Futrell-Griggs M."/>
            <person name="Abernathy B."/>
            <person name="Du J."/>
            <person name="Tian Z."/>
            <person name="Zhu L."/>
            <person name="Gill N."/>
            <person name="Joshi T."/>
            <person name="Libault M."/>
            <person name="Sethuraman A."/>
            <person name="Zhang X."/>
            <person name="Shinozaki K."/>
            <person name="Nguyen H."/>
            <person name="Wing R."/>
            <person name="Cregan P."/>
            <person name="Specht J."/>
            <person name="Grimwood J."/>
            <person name="Rokhsar D."/>
            <person name="Stacey G."/>
            <person name="Shoemaker R."/>
            <person name="Jackson S."/>
        </authorList>
    </citation>
    <scope>NUCLEOTIDE SEQUENCE</scope>
    <source>
        <tissue evidence="3">Callus</tissue>
    </source>
</reference>
<sequence length="197" mass="20931">MTNANCLQESLHLVSNGNLSNNIEQQRAVAGKKDVATALIKLLCEGTPTGKNDAATAIFNLSIYQGNKARAVKAGIVAPLIQFLKDAGGGMVDEALAIMAILASHHEGRVAIGQAKPIHILVEVIRTDSPHNRENVAAVLWSLCTGDPLQLKLAKEHGAEAALQELSENGTDRAKRKAGSILELLQRMEGVDNLQSS</sequence>
<dbReference type="SMR" id="K7MR57"/>
<dbReference type="OMA" id="MTNANCL"/>
<name>K7MR57_SOYBN</name>
<evidence type="ECO:0000256" key="1">
    <source>
        <dbReference type="ARBA" id="ARBA00022786"/>
    </source>
</evidence>
<dbReference type="FunFam" id="1.25.10.10:FF:001247">
    <property type="entry name" value="RING-type E3 ubiquitin transferase"/>
    <property type="match status" value="1"/>
</dbReference>
<dbReference type="InParanoid" id="K7MR57"/>
<dbReference type="InterPro" id="IPR016024">
    <property type="entry name" value="ARM-type_fold"/>
</dbReference>
<keyword evidence="1" id="KW-0833">Ubl conjugation pathway</keyword>
<reference evidence="3 4" key="1">
    <citation type="journal article" date="2010" name="Nature">
        <title>Genome sequence of the palaeopolyploid soybean.</title>
        <authorList>
            <person name="Schmutz J."/>
            <person name="Cannon S.B."/>
            <person name="Schlueter J."/>
            <person name="Ma J."/>
            <person name="Mitros T."/>
            <person name="Nelson W."/>
            <person name="Hyten D.L."/>
            <person name="Song Q."/>
            <person name="Thelen J.J."/>
            <person name="Cheng J."/>
            <person name="Xu D."/>
            <person name="Hellsten U."/>
            <person name="May G.D."/>
            <person name="Yu Y."/>
            <person name="Sakurai T."/>
            <person name="Umezawa T."/>
            <person name="Bhattacharyya M.K."/>
            <person name="Sandhu D."/>
            <person name="Valliyodan B."/>
            <person name="Lindquist E."/>
            <person name="Peto M."/>
            <person name="Grant D."/>
            <person name="Shu S."/>
            <person name="Goodstein D."/>
            <person name="Barry K."/>
            <person name="Futrell-Griggs M."/>
            <person name="Abernathy B."/>
            <person name="Du J."/>
            <person name="Tian Z."/>
            <person name="Zhu L."/>
            <person name="Gill N."/>
            <person name="Joshi T."/>
            <person name="Libault M."/>
            <person name="Sethuraman A."/>
            <person name="Zhang X.-C."/>
            <person name="Shinozaki K."/>
            <person name="Nguyen H.T."/>
            <person name="Wing R.A."/>
            <person name="Cregan P."/>
            <person name="Specht J."/>
            <person name="Grimwood J."/>
            <person name="Rokhsar D."/>
            <person name="Stacey G."/>
            <person name="Shoemaker R.C."/>
            <person name="Jackson S.A."/>
        </authorList>
    </citation>
    <scope>NUCLEOTIDE SEQUENCE</scope>
    <source>
        <strain evidence="4">cv. Williams 82</strain>
        <tissue evidence="3">Callus</tissue>
    </source>
</reference>
<dbReference type="PANTHER" id="PTHR23315:SF111">
    <property type="entry name" value="U-BOX DOMAIN-CONTAINING PROTEIN 14"/>
    <property type="match status" value="1"/>
</dbReference>
<dbReference type="eggNOG" id="KOG0167">
    <property type="taxonomic scope" value="Eukaryota"/>
</dbReference>
<proteinExistence type="predicted"/>
<reference evidence="4" key="2">
    <citation type="submission" date="2018-02" db="UniProtKB">
        <authorList>
            <consortium name="EnsemblPlants"/>
        </authorList>
    </citation>
    <scope>IDENTIFICATION</scope>
    <source>
        <strain evidence="4">Williams 82</strain>
    </source>
</reference>
<gene>
    <name evidence="3" type="ORF">GLYMA_18G106100</name>
</gene>
<accession>K7MR57</accession>